<keyword evidence="2" id="KW-0808">Transferase</keyword>
<dbReference type="PANTHER" id="PTHR46098:SF1">
    <property type="entry name" value="TRNA (CYTOSINE(38)-C(5))-METHYLTRANSFERASE"/>
    <property type="match status" value="1"/>
</dbReference>
<reference evidence="4" key="1">
    <citation type="journal article" date="2021" name="Proc. Natl. Acad. Sci. U.S.A.">
        <title>A Catalog of Tens of Thousands of Viruses from Human Metagenomes Reveals Hidden Associations with Chronic Diseases.</title>
        <authorList>
            <person name="Tisza M.J."/>
            <person name="Buck C.B."/>
        </authorList>
    </citation>
    <scope>NUCLEOTIDE SEQUENCE</scope>
    <source>
        <strain evidence="4">Ct3q24</strain>
    </source>
</reference>
<evidence type="ECO:0000256" key="1">
    <source>
        <dbReference type="ARBA" id="ARBA00022603"/>
    </source>
</evidence>
<keyword evidence="1 4" id="KW-0489">Methyltransferase</keyword>
<dbReference type="EMBL" id="BK032580">
    <property type="protein sequence ID" value="DAF49325.1"/>
    <property type="molecule type" value="Genomic_DNA"/>
</dbReference>
<dbReference type="InterPro" id="IPR001525">
    <property type="entry name" value="C5_MeTfrase"/>
</dbReference>
<evidence type="ECO:0000256" key="2">
    <source>
        <dbReference type="ARBA" id="ARBA00022679"/>
    </source>
</evidence>
<name>A0A8S5SEB9_9CAUD</name>
<dbReference type="Pfam" id="PF00145">
    <property type="entry name" value="DNA_methylase"/>
    <property type="match status" value="1"/>
</dbReference>
<sequence>MTQRGCGSVTMYEKDEGGNCQMLLFGASDFPAKMSVSQESNEALEEEHDLDSFMKLCASLTNAKKINPNGLSAKMLEIYCLLRGGQGMLTVLSEMDKRGYDAEWKVFNSKDYGVPQNRERVYIVGRLRGGSAEPLLPTVRQSPSIIRQVIGGSQGMRVYDPNGTSCTLSANGGGMGAKTGLYAIGGYRRNNAVYGIDGVSGTLCARDYKGPLKIAIKNATEKGYLEAQNGDGVDLAYPKSKTRRGRVQVQVSNTLTTKDNLGVVLQDGTEMYIRKLTPRECWRLQGFTDEQFEKAKAVNSDSQLYKQAGNAVTVNVTYEIGKHIMNIINKEDN</sequence>
<accession>A0A8S5SEB9</accession>
<proteinExistence type="predicted"/>
<dbReference type="Gene3D" id="3.90.120.10">
    <property type="entry name" value="DNA Methylase, subunit A, domain 2"/>
    <property type="match status" value="2"/>
</dbReference>
<evidence type="ECO:0000313" key="4">
    <source>
        <dbReference type="EMBL" id="DAF49325.1"/>
    </source>
</evidence>
<dbReference type="InterPro" id="IPR029063">
    <property type="entry name" value="SAM-dependent_MTases_sf"/>
</dbReference>
<protein>
    <submittedName>
        <fullName evidence="4">Cytosine specific methyltransferase</fullName>
    </submittedName>
</protein>
<dbReference type="GO" id="GO:0032259">
    <property type="term" value="P:methylation"/>
    <property type="evidence" value="ECO:0007669"/>
    <property type="project" value="UniProtKB-KW"/>
</dbReference>
<keyword evidence="3" id="KW-0949">S-adenosyl-L-methionine</keyword>
<evidence type="ECO:0000256" key="3">
    <source>
        <dbReference type="ARBA" id="ARBA00022691"/>
    </source>
</evidence>
<dbReference type="GO" id="GO:0008168">
    <property type="term" value="F:methyltransferase activity"/>
    <property type="evidence" value="ECO:0007669"/>
    <property type="project" value="UniProtKB-KW"/>
</dbReference>
<dbReference type="PANTHER" id="PTHR46098">
    <property type="entry name" value="TRNA (CYTOSINE(38)-C(5))-METHYLTRANSFERASE"/>
    <property type="match status" value="1"/>
</dbReference>
<dbReference type="PROSITE" id="PS00095">
    <property type="entry name" value="C5_MTASE_2"/>
    <property type="match status" value="1"/>
</dbReference>
<organism evidence="4">
    <name type="scientific">Siphoviridae sp. ct3q24</name>
    <dbReference type="NCBI Taxonomy" id="2827772"/>
    <lineage>
        <taxon>Viruses</taxon>
        <taxon>Duplodnaviria</taxon>
        <taxon>Heunggongvirae</taxon>
        <taxon>Uroviricota</taxon>
        <taxon>Caudoviricetes</taxon>
    </lineage>
</organism>
<dbReference type="InterPro" id="IPR050750">
    <property type="entry name" value="C5-MTase"/>
</dbReference>
<dbReference type="InterPro" id="IPR031303">
    <property type="entry name" value="C5_meth_CS"/>
</dbReference>
<dbReference type="SUPFAM" id="SSF53335">
    <property type="entry name" value="S-adenosyl-L-methionine-dependent methyltransferases"/>
    <property type="match status" value="1"/>
</dbReference>